<organism evidence="5 6">
    <name type="scientific">Nezara viridula</name>
    <name type="common">Southern green stink bug</name>
    <name type="synonym">Cimex viridulus</name>
    <dbReference type="NCBI Taxonomy" id="85310"/>
    <lineage>
        <taxon>Eukaryota</taxon>
        <taxon>Metazoa</taxon>
        <taxon>Ecdysozoa</taxon>
        <taxon>Arthropoda</taxon>
        <taxon>Hexapoda</taxon>
        <taxon>Insecta</taxon>
        <taxon>Pterygota</taxon>
        <taxon>Neoptera</taxon>
        <taxon>Paraneoptera</taxon>
        <taxon>Hemiptera</taxon>
        <taxon>Heteroptera</taxon>
        <taxon>Panheteroptera</taxon>
        <taxon>Pentatomomorpha</taxon>
        <taxon>Pentatomoidea</taxon>
        <taxon>Pentatomidae</taxon>
        <taxon>Pentatominae</taxon>
        <taxon>Nezara</taxon>
    </lineage>
</organism>
<feature type="repeat" description="ANK" evidence="3">
    <location>
        <begin position="429"/>
        <end position="461"/>
    </location>
</feature>
<evidence type="ECO:0000256" key="4">
    <source>
        <dbReference type="SAM" id="SignalP"/>
    </source>
</evidence>
<accession>A0A9P0MJC9</accession>
<dbReference type="PANTHER" id="PTHR24126">
    <property type="entry name" value="ANKYRIN REPEAT, PH AND SEC7 DOMAIN CONTAINING PROTEIN SECG-RELATED"/>
    <property type="match status" value="1"/>
</dbReference>
<evidence type="ECO:0000313" key="5">
    <source>
        <dbReference type="EMBL" id="CAH1396894.1"/>
    </source>
</evidence>
<dbReference type="Proteomes" id="UP001152798">
    <property type="component" value="Chromosome 3"/>
</dbReference>
<evidence type="ECO:0000256" key="1">
    <source>
        <dbReference type="ARBA" id="ARBA00022737"/>
    </source>
</evidence>
<dbReference type="PROSITE" id="PS50088">
    <property type="entry name" value="ANK_REPEAT"/>
    <property type="match status" value="5"/>
</dbReference>
<proteinExistence type="predicted"/>
<feature type="repeat" description="ANK" evidence="3">
    <location>
        <begin position="294"/>
        <end position="326"/>
    </location>
</feature>
<dbReference type="SUPFAM" id="SSF48403">
    <property type="entry name" value="Ankyrin repeat"/>
    <property type="match status" value="2"/>
</dbReference>
<feature type="repeat" description="ANK" evidence="3">
    <location>
        <begin position="168"/>
        <end position="200"/>
    </location>
</feature>
<dbReference type="OrthoDB" id="19174at2759"/>
<feature type="signal peptide" evidence="4">
    <location>
        <begin position="1"/>
        <end position="23"/>
    </location>
</feature>
<protein>
    <recommendedName>
        <fullName evidence="7">Ankyrin repeat protein</fullName>
    </recommendedName>
</protein>
<gene>
    <name evidence="5" type="ORF">NEZAVI_LOCUS6858</name>
</gene>
<dbReference type="Pfam" id="PF00023">
    <property type="entry name" value="Ank"/>
    <property type="match status" value="1"/>
</dbReference>
<feature type="chain" id="PRO_5040513598" description="Ankyrin repeat protein" evidence="4">
    <location>
        <begin position="24"/>
        <end position="490"/>
    </location>
</feature>
<keyword evidence="6" id="KW-1185">Reference proteome</keyword>
<evidence type="ECO:0000256" key="2">
    <source>
        <dbReference type="ARBA" id="ARBA00023043"/>
    </source>
</evidence>
<evidence type="ECO:0000256" key="3">
    <source>
        <dbReference type="PROSITE-ProRule" id="PRU00023"/>
    </source>
</evidence>
<sequence>MVSVVTVISFFFSSAFLLQFSSCRSIDENSQLASALKQGDIERARVYIRGGALDDFSGPKNREKIYSKLRTVQFLLSNGITRINTQENDLNKDPREEGAFDVVLIPKTSLITRMVVNITAVRNWGNKTVIIEGGKPIHLICLLPDVSPRIVQIILENGSDDVNTIFDSGATPLMLAVINGNLEVVKFLVERGARVNDTGSFPIKGVKLQEHFILSKLFSKTELNVEPYFNYSALIFAILSNNLDVIGYLLSKGADVNNKGKSWVMLYHGVLENKKEIVEILLRNGINVNGKDFVGSTALHKAVDLGNIEMARLLLKYGANLNATDALGWMPIHVASFKSKKHGKEMIQFLVQSGSSINAVTDGGYSPLNLVEVVYDPSFLSFLFKNIDSLNQNRHYSHLPEVNANETHTDIVNSVIRLGASLNHQDEIFGWSTLHWAAASGDLDTAKLLVKYGAMVSSRSKMGLNPYETAQYFGRKKVAEFLKTAKDLVQ</sequence>
<evidence type="ECO:0000313" key="6">
    <source>
        <dbReference type="Proteomes" id="UP001152798"/>
    </source>
</evidence>
<feature type="repeat" description="ANK" evidence="3">
    <location>
        <begin position="327"/>
        <end position="362"/>
    </location>
</feature>
<dbReference type="EMBL" id="OV725079">
    <property type="protein sequence ID" value="CAH1396894.1"/>
    <property type="molecule type" value="Genomic_DNA"/>
</dbReference>
<dbReference type="SMART" id="SM00248">
    <property type="entry name" value="ANK"/>
    <property type="match status" value="7"/>
</dbReference>
<keyword evidence="4" id="KW-0732">Signal</keyword>
<keyword evidence="1" id="KW-0677">Repeat</keyword>
<name>A0A9P0MJC9_NEZVI</name>
<reference evidence="5" key="1">
    <citation type="submission" date="2022-01" db="EMBL/GenBank/DDBJ databases">
        <authorList>
            <person name="King R."/>
        </authorList>
    </citation>
    <scope>NUCLEOTIDE SEQUENCE</scope>
</reference>
<evidence type="ECO:0008006" key="7">
    <source>
        <dbReference type="Google" id="ProtNLM"/>
    </source>
</evidence>
<dbReference type="PRINTS" id="PR01415">
    <property type="entry name" value="ANKYRIN"/>
</dbReference>
<dbReference type="InterPro" id="IPR036770">
    <property type="entry name" value="Ankyrin_rpt-contain_sf"/>
</dbReference>
<feature type="repeat" description="ANK" evidence="3">
    <location>
        <begin position="229"/>
        <end position="261"/>
    </location>
</feature>
<dbReference type="Gene3D" id="1.25.40.20">
    <property type="entry name" value="Ankyrin repeat-containing domain"/>
    <property type="match status" value="3"/>
</dbReference>
<dbReference type="Pfam" id="PF12796">
    <property type="entry name" value="Ank_2"/>
    <property type="match status" value="3"/>
</dbReference>
<dbReference type="AlphaFoldDB" id="A0A9P0MJC9"/>
<dbReference type="InterPro" id="IPR002110">
    <property type="entry name" value="Ankyrin_rpt"/>
</dbReference>
<keyword evidence="2 3" id="KW-0040">ANK repeat</keyword>
<dbReference type="PROSITE" id="PS50297">
    <property type="entry name" value="ANK_REP_REGION"/>
    <property type="match status" value="4"/>
</dbReference>